<dbReference type="Proteomes" id="UP000437017">
    <property type="component" value="Unassembled WGS sequence"/>
</dbReference>
<dbReference type="AlphaFoldDB" id="A0A643BUR6"/>
<evidence type="ECO:0000256" key="1">
    <source>
        <dbReference type="SAM" id="SignalP"/>
    </source>
</evidence>
<dbReference type="EMBL" id="SGJD01004656">
    <property type="protein sequence ID" value="KAB0391305.1"/>
    <property type="molecule type" value="Genomic_DNA"/>
</dbReference>
<gene>
    <name evidence="2" type="ORF">E2I00_007322</name>
</gene>
<evidence type="ECO:0000313" key="2">
    <source>
        <dbReference type="EMBL" id="KAB0391305.1"/>
    </source>
</evidence>
<name>A0A643BUR6_BALPH</name>
<feature type="chain" id="PRO_5025057657" evidence="1">
    <location>
        <begin position="20"/>
        <end position="88"/>
    </location>
</feature>
<keyword evidence="3" id="KW-1185">Reference proteome</keyword>
<organism evidence="2 3">
    <name type="scientific">Balaenoptera physalus</name>
    <name type="common">Fin whale</name>
    <name type="synonym">Balaena physalus</name>
    <dbReference type="NCBI Taxonomy" id="9770"/>
    <lineage>
        <taxon>Eukaryota</taxon>
        <taxon>Metazoa</taxon>
        <taxon>Chordata</taxon>
        <taxon>Craniata</taxon>
        <taxon>Vertebrata</taxon>
        <taxon>Euteleostomi</taxon>
        <taxon>Mammalia</taxon>
        <taxon>Eutheria</taxon>
        <taxon>Laurasiatheria</taxon>
        <taxon>Artiodactyla</taxon>
        <taxon>Whippomorpha</taxon>
        <taxon>Cetacea</taxon>
        <taxon>Mysticeti</taxon>
        <taxon>Balaenopteridae</taxon>
        <taxon>Balaenoptera</taxon>
    </lineage>
</organism>
<evidence type="ECO:0000313" key="3">
    <source>
        <dbReference type="Proteomes" id="UP000437017"/>
    </source>
</evidence>
<feature type="non-terminal residue" evidence="2">
    <location>
        <position position="1"/>
    </location>
</feature>
<sequence length="88" mass="9797">VSIAKCLCVILQYLRFFVACPCPSPRKDSPGEAVSMGLFHPFHQGKRTRGREYPNISVSHGSIEETCENVDFALQQTSLEHFANKAEA</sequence>
<keyword evidence="1" id="KW-0732">Signal</keyword>
<proteinExistence type="predicted"/>
<protein>
    <submittedName>
        <fullName evidence="2">Uncharacterized protein</fullName>
    </submittedName>
</protein>
<accession>A0A643BUR6</accession>
<reference evidence="2 3" key="1">
    <citation type="journal article" date="2019" name="PLoS ONE">
        <title>Genomic analyses reveal an absence of contemporary introgressive admixture between fin whales and blue whales, despite known hybrids.</title>
        <authorList>
            <person name="Westbury M.V."/>
            <person name="Petersen B."/>
            <person name="Lorenzen E.D."/>
        </authorList>
    </citation>
    <scope>NUCLEOTIDE SEQUENCE [LARGE SCALE GENOMIC DNA]</scope>
    <source>
        <strain evidence="2">FinWhale-01</strain>
    </source>
</reference>
<feature type="signal peptide" evidence="1">
    <location>
        <begin position="1"/>
        <end position="19"/>
    </location>
</feature>
<comment type="caution">
    <text evidence="2">The sequence shown here is derived from an EMBL/GenBank/DDBJ whole genome shotgun (WGS) entry which is preliminary data.</text>
</comment>